<keyword evidence="1" id="KW-1133">Transmembrane helix</keyword>
<evidence type="ECO:0000256" key="1">
    <source>
        <dbReference type="SAM" id="Phobius"/>
    </source>
</evidence>
<organism evidence="2">
    <name type="scientific">marine metagenome</name>
    <dbReference type="NCBI Taxonomy" id="408172"/>
    <lineage>
        <taxon>unclassified sequences</taxon>
        <taxon>metagenomes</taxon>
        <taxon>ecological metagenomes</taxon>
    </lineage>
</organism>
<keyword evidence="1" id="KW-0812">Transmembrane</keyword>
<dbReference type="AlphaFoldDB" id="A0A382HYP6"/>
<dbReference type="EMBL" id="UINC01063937">
    <property type="protein sequence ID" value="SVB92087.1"/>
    <property type="molecule type" value="Genomic_DNA"/>
</dbReference>
<accession>A0A382HYP6</accession>
<gene>
    <name evidence="2" type="ORF">METZ01_LOCUS244941</name>
</gene>
<proteinExistence type="predicted"/>
<name>A0A382HYP6_9ZZZZ</name>
<sequence length="176" mass="20033">MFLEINLKKYKETPEGFKNIIGLVVLTVTIIFIFSILNIFTFGERDKAAESDKSREINTKVLSSLPKGRLNFFESSEGHKLSASEYEKVCKNTKIVTQRSIMGANITNYKAKQLYTDNGNKIDKYSVKWDSSSKKCFAEYTIRALEDTTDTISVSGEAKGFLKTSIDTRVYFIKNF</sequence>
<protein>
    <submittedName>
        <fullName evidence="2">Uncharacterized protein</fullName>
    </submittedName>
</protein>
<feature type="transmembrane region" description="Helical" evidence="1">
    <location>
        <begin position="20"/>
        <end position="43"/>
    </location>
</feature>
<keyword evidence="1" id="KW-0472">Membrane</keyword>
<evidence type="ECO:0000313" key="2">
    <source>
        <dbReference type="EMBL" id="SVB92087.1"/>
    </source>
</evidence>
<reference evidence="2" key="1">
    <citation type="submission" date="2018-05" db="EMBL/GenBank/DDBJ databases">
        <authorList>
            <person name="Lanie J.A."/>
            <person name="Ng W.-L."/>
            <person name="Kazmierczak K.M."/>
            <person name="Andrzejewski T.M."/>
            <person name="Davidsen T.M."/>
            <person name="Wayne K.J."/>
            <person name="Tettelin H."/>
            <person name="Glass J.I."/>
            <person name="Rusch D."/>
            <person name="Podicherti R."/>
            <person name="Tsui H.-C.T."/>
            <person name="Winkler M.E."/>
        </authorList>
    </citation>
    <scope>NUCLEOTIDE SEQUENCE</scope>
</reference>